<dbReference type="InterPro" id="IPR003660">
    <property type="entry name" value="HAMP_dom"/>
</dbReference>
<dbReference type="InterPro" id="IPR050351">
    <property type="entry name" value="BphY/WalK/GraS-like"/>
</dbReference>
<dbReference type="InterPro" id="IPR003594">
    <property type="entry name" value="HATPase_dom"/>
</dbReference>
<dbReference type="GO" id="GO:0005886">
    <property type="term" value="C:plasma membrane"/>
    <property type="evidence" value="ECO:0007669"/>
    <property type="project" value="UniProtKB-SubCell"/>
</dbReference>
<dbReference type="SUPFAM" id="SSF47384">
    <property type="entry name" value="Homodimeric domain of signal transducing histidine kinase"/>
    <property type="match status" value="1"/>
</dbReference>
<dbReference type="EMBL" id="PKGY01000002">
    <property type="protein sequence ID" value="PKZ22516.1"/>
    <property type="molecule type" value="Genomic_DNA"/>
</dbReference>
<name>A0A2I1MQW7_9LACT</name>
<evidence type="ECO:0000256" key="14">
    <source>
        <dbReference type="SAM" id="Phobius"/>
    </source>
</evidence>
<dbReference type="Gene3D" id="1.10.287.130">
    <property type="match status" value="1"/>
</dbReference>
<keyword evidence="4" id="KW-1003">Cell membrane</keyword>
<keyword evidence="12" id="KW-0902">Two-component regulatory system</keyword>
<dbReference type="EC" id="2.7.13.3" evidence="3"/>
<evidence type="ECO:0000256" key="5">
    <source>
        <dbReference type="ARBA" id="ARBA00022553"/>
    </source>
</evidence>
<dbReference type="PANTHER" id="PTHR45453:SF1">
    <property type="entry name" value="PHOSPHATE REGULON SENSOR PROTEIN PHOR"/>
    <property type="match status" value="1"/>
</dbReference>
<accession>A0A2I1MQW7</accession>
<dbReference type="AlphaFoldDB" id="A0A2I1MQW7"/>
<evidence type="ECO:0000256" key="9">
    <source>
        <dbReference type="ARBA" id="ARBA00022777"/>
    </source>
</evidence>
<evidence type="ECO:0000256" key="13">
    <source>
        <dbReference type="ARBA" id="ARBA00023136"/>
    </source>
</evidence>
<dbReference type="InterPro" id="IPR029151">
    <property type="entry name" value="Sensor-like_sf"/>
</dbReference>
<evidence type="ECO:0000259" key="16">
    <source>
        <dbReference type="PROSITE" id="PS50112"/>
    </source>
</evidence>
<dbReference type="InterPro" id="IPR035965">
    <property type="entry name" value="PAS-like_dom_sf"/>
</dbReference>
<evidence type="ECO:0000256" key="3">
    <source>
        <dbReference type="ARBA" id="ARBA00012438"/>
    </source>
</evidence>
<sequence length="620" mass="70153">MAKKGIPFYKSVLFKIPMIFILVVLLSLQIIGAYFIKQLESEMLASFDEQVSVQMSFLEESARPILDDDNLDNQEKADRLNTIFHRFNSNNILESQILDRNGFLVASSSPNSQAHLGQRVTREDIDQTLYNNTASSREIYDAEQNIRVKQYVAPILSSDSSGQLVGVLNLRVNIESVYRQIQNIIIIYLTSSAVSLLFTIVLAFLISTGITRPLKAMKDQAEKIADGDFNGQVQVYSDDEIGNLAESINYLSVRVKEAQESTESERQRLDSVLKHMTDGVMATDRRGRIILTNRKALDFISASEEEVMGHSIMEVLKLQDRYTFRELFDSNDEILIDMSTPDQESVIKGEYSIIQRDSGFISGLVWVLTDVTEREKIERDRRQFVSNVSHELRTPLTSVRSYSEALADGAIADQDLAVEFLGVIQNETDRMIRMIGDLLHLSNMDSGKEQLNFELVSFTALVSRVLDRFDMMMQSGQFGTDRSFTIVRELAGDDYFVEIDQDRMTQVIDNIINNAIKYSPDGGTITVRLMSTHNEVTLSVQDQGLGVPQKSIPHLFDRFYRVDKARSRAQGGTGLGLAIAKEVIEMHHGRIWVNSIENKGSTLFVSLPYVEFYGEDEWGE</sequence>
<protein>
    <recommendedName>
        <fullName evidence="3">histidine kinase</fullName>
        <ecNumber evidence="3">2.7.13.3</ecNumber>
    </recommendedName>
</protein>
<dbReference type="InterPro" id="IPR004358">
    <property type="entry name" value="Sig_transdc_His_kin-like_C"/>
</dbReference>
<dbReference type="InterPro" id="IPR000014">
    <property type="entry name" value="PAS"/>
</dbReference>
<comment type="subcellular location">
    <subcellularLocation>
        <location evidence="2">Cell membrane</location>
        <topology evidence="2">Multi-pass membrane protein</topology>
    </subcellularLocation>
</comment>
<dbReference type="SUPFAM" id="SSF158472">
    <property type="entry name" value="HAMP domain-like"/>
    <property type="match status" value="1"/>
</dbReference>
<proteinExistence type="predicted"/>
<comment type="catalytic activity">
    <reaction evidence="1">
        <text>ATP + protein L-histidine = ADP + protein N-phospho-L-histidine.</text>
        <dbReference type="EC" id="2.7.13.3"/>
    </reaction>
</comment>
<evidence type="ECO:0000259" key="15">
    <source>
        <dbReference type="PROSITE" id="PS50109"/>
    </source>
</evidence>
<dbReference type="Gene3D" id="3.30.565.10">
    <property type="entry name" value="Histidine kinase-like ATPase, C-terminal domain"/>
    <property type="match status" value="1"/>
</dbReference>
<evidence type="ECO:0000256" key="1">
    <source>
        <dbReference type="ARBA" id="ARBA00000085"/>
    </source>
</evidence>
<dbReference type="Proteomes" id="UP000234239">
    <property type="component" value="Unassembled WGS sequence"/>
</dbReference>
<dbReference type="CDD" id="cd00082">
    <property type="entry name" value="HisKA"/>
    <property type="match status" value="1"/>
</dbReference>
<dbReference type="GO" id="GO:0004721">
    <property type="term" value="F:phosphoprotein phosphatase activity"/>
    <property type="evidence" value="ECO:0007669"/>
    <property type="project" value="TreeGrafter"/>
</dbReference>
<dbReference type="InterPro" id="IPR013767">
    <property type="entry name" value="PAS_fold"/>
</dbReference>
<keyword evidence="8" id="KW-0547">Nucleotide-binding</keyword>
<dbReference type="NCBIfam" id="TIGR00229">
    <property type="entry name" value="sensory_box"/>
    <property type="match status" value="1"/>
</dbReference>
<dbReference type="CDD" id="cd00130">
    <property type="entry name" value="PAS"/>
    <property type="match status" value="1"/>
</dbReference>
<dbReference type="OrthoDB" id="9813151at2"/>
<keyword evidence="11 14" id="KW-1133">Transmembrane helix</keyword>
<feature type="domain" description="PAS" evidence="16">
    <location>
        <begin position="265"/>
        <end position="329"/>
    </location>
</feature>
<dbReference type="RefSeq" id="WP_101603608.1">
    <property type="nucleotide sequence ID" value="NZ_PKGY01000002.1"/>
</dbReference>
<dbReference type="NCBIfam" id="NF033092">
    <property type="entry name" value="HK_WalK"/>
    <property type="match status" value="1"/>
</dbReference>
<dbReference type="InterPro" id="IPR036097">
    <property type="entry name" value="HisK_dim/P_sf"/>
</dbReference>
<dbReference type="Gene3D" id="3.30.450.20">
    <property type="entry name" value="PAS domain"/>
    <property type="match status" value="2"/>
</dbReference>
<dbReference type="InterPro" id="IPR003661">
    <property type="entry name" value="HisK_dim/P_dom"/>
</dbReference>
<organism evidence="18 19">
    <name type="scientific">Aerococcus sanguinicola</name>
    <dbReference type="NCBI Taxonomy" id="119206"/>
    <lineage>
        <taxon>Bacteria</taxon>
        <taxon>Bacillati</taxon>
        <taxon>Bacillota</taxon>
        <taxon>Bacilli</taxon>
        <taxon>Lactobacillales</taxon>
        <taxon>Aerococcaceae</taxon>
        <taxon>Aerococcus</taxon>
    </lineage>
</organism>
<feature type="transmembrane region" description="Helical" evidence="14">
    <location>
        <begin position="12"/>
        <end position="36"/>
    </location>
</feature>
<feature type="domain" description="HAMP" evidence="17">
    <location>
        <begin position="208"/>
        <end position="260"/>
    </location>
</feature>
<dbReference type="PANTHER" id="PTHR45453">
    <property type="entry name" value="PHOSPHATE REGULON SENSOR PROTEIN PHOR"/>
    <property type="match status" value="1"/>
</dbReference>
<feature type="transmembrane region" description="Helical" evidence="14">
    <location>
        <begin position="185"/>
        <end position="210"/>
    </location>
</feature>
<dbReference type="GO" id="GO:0000155">
    <property type="term" value="F:phosphorelay sensor kinase activity"/>
    <property type="evidence" value="ECO:0007669"/>
    <property type="project" value="InterPro"/>
</dbReference>
<evidence type="ECO:0000256" key="12">
    <source>
        <dbReference type="ARBA" id="ARBA00023012"/>
    </source>
</evidence>
<dbReference type="InterPro" id="IPR057640">
    <property type="entry name" value="Cache_WalK"/>
</dbReference>
<dbReference type="SMART" id="SM00304">
    <property type="entry name" value="HAMP"/>
    <property type="match status" value="1"/>
</dbReference>
<dbReference type="InterPro" id="IPR036890">
    <property type="entry name" value="HATPase_C_sf"/>
</dbReference>
<evidence type="ECO:0000256" key="11">
    <source>
        <dbReference type="ARBA" id="ARBA00022989"/>
    </source>
</evidence>
<dbReference type="Pfam" id="PF23846">
    <property type="entry name" value="Cache_WalK"/>
    <property type="match status" value="1"/>
</dbReference>
<dbReference type="SUPFAM" id="SSF55874">
    <property type="entry name" value="ATPase domain of HSP90 chaperone/DNA topoisomerase II/histidine kinase"/>
    <property type="match status" value="1"/>
</dbReference>
<keyword evidence="5" id="KW-0597">Phosphoprotein</keyword>
<keyword evidence="10" id="KW-0067">ATP-binding</keyword>
<dbReference type="SMART" id="SM00091">
    <property type="entry name" value="PAS"/>
    <property type="match status" value="1"/>
</dbReference>
<dbReference type="SMART" id="SM00387">
    <property type="entry name" value="HATPase_c"/>
    <property type="match status" value="1"/>
</dbReference>
<dbReference type="InterPro" id="IPR049814">
    <property type="entry name" value="Resp_reg_WalK"/>
</dbReference>
<evidence type="ECO:0000256" key="10">
    <source>
        <dbReference type="ARBA" id="ARBA00022840"/>
    </source>
</evidence>
<gene>
    <name evidence="18" type="primary">walK</name>
    <name evidence="18" type="ORF">CYJ28_05210</name>
</gene>
<keyword evidence="13 14" id="KW-0472">Membrane</keyword>
<dbReference type="Pfam" id="PF00989">
    <property type="entry name" value="PAS"/>
    <property type="match status" value="1"/>
</dbReference>
<dbReference type="GO" id="GO:0005524">
    <property type="term" value="F:ATP binding"/>
    <property type="evidence" value="ECO:0007669"/>
    <property type="project" value="UniProtKB-KW"/>
</dbReference>
<evidence type="ECO:0000256" key="7">
    <source>
        <dbReference type="ARBA" id="ARBA00022692"/>
    </source>
</evidence>
<reference evidence="18 19" key="1">
    <citation type="submission" date="2017-12" db="EMBL/GenBank/DDBJ databases">
        <title>Phylogenetic diversity of female urinary microbiome.</title>
        <authorList>
            <person name="Thomas-White K."/>
            <person name="Wolfe A.J."/>
        </authorList>
    </citation>
    <scope>NUCLEOTIDE SEQUENCE [LARGE SCALE GENOMIC DNA]</scope>
    <source>
        <strain evidence="18 19">UMB0139</strain>
    </source>
</reference>
<feature type="domain" description="Histidine kinase" evidence="15">
    <location>
        <begin position="387"/>
        <end position="611"/>
    </location>
</feature>
<dbReference type="PROSITE" id="PS50109">
    <property type="entry name" value="HIS_KIN"/>
    <property type="match status" value="1"/>
</dbReference>
<evidence type="ECO:0000256" key="4">
    <source>
        <dbReference type="ARBA" id="ARBA00022475"/>
    </source>
</evidence>
<dbReference type="PRINTS" id="PR00344">
    <property type="entry name" value="BCTRLSENSOR"/>
</dbReference>
<comment type="caution">
    <text evidence="18">The sequence shown here is derived from an EMBL/GenBank/DDBJ whole genome shotgun (WGS) entry which is preliminary data.</text>
</comment>
<keyword evidence="9 18" id="KW-0418">Kinase</keyword>
<dbReference type="FunFam" id="3.30.565.10:FF:000006">
    <property type="entry name" value="Sensor histidine kinase WalK"/>
    <property type="match status" value="1"/>
</dbReference>
<dbReference type="Pfam" id="PF02518">
    <property type="entry name" value="HATPase_c"/>
    <property type="match status" value="1"/>
</dbReference>
<dbReference type="SUPFAM" id="SSF103190">
    <property type="entry name" value="Sensory domain-like"/>
    <property type="match status" value="1"/>
</dbReference>
<dbReference type="CDD" id="cd06225">
    <property type="entry name" value="HAMP"/>
    <property type="match status" value="1"/>
</dbReference>
<evidence type="ECO:0000256" key="8">
    <source>
        <dbReference type="ARBA" id="ARBA00022741"/>
    </source>
</evidence>
<evidence type="ECO:0000313" key="19">
    <source>
        <dbReference type="Proteomes" id="UP000234239"/>
    </source>
</evidence>
<dbReference type="Pfam" id="PF00672">
    <property type="entry name" value="HAMP"/>
    <property type="match status" value="1"/>
</dbReference>
<evidence type="ECO:0000256" key="2">
    <source>
        <dbReference type="ARBA" id="ARBA00004651"/>
    </source>
</evidence>
<keyword evidence="6" id="KW-0808">Transferase</keyword>
<dbReference type="PROSITE" id="PS50885">
    <property type="entry name" value="HAMP"/>
    <property type="match status" value="1"/>
</dbReference>
<dbReference type="SUPFAM" id="SSF55785">
    <property type="entry name" value="PYP-like sensor domain (PAS domain)"/>
    <property type="match status" value="1"/>
</dbReference>
<evidence type="ECO:0000256" key="6">
    <source>
        <dbReference type="ARBA" id="ARBA00022679"/>
    </source>
</evidence>
<keyword evidence="7 14" id="KW-0812">Transmembrane</keyword>
<evidence type="ECO:0000313" key="18">
    <source>
        <dbReference type="EMBL" id="PKZ22516.1"/>
    </source>
</evidence>
<dbReference type="PROSITE" id="PS50112">
    <property type="entry name" value="PAS"/>
    <property type="match status" value="1"/>
</dbReference>
<dbReference type="SMART" id="SM00388">
    <property type="entry name" value="HisKA"/>
    <property type="match status" value="1"/>
</dbReference>
<dbReference type="GO" id="GO:0006355">
    <property type="term" value="P:regulation of DNA-templated transcription"/>
    <property type="evidence" value="ECO:0007669"/>
    <property type="project" value="InterPro"/>
</dbReference>
<dbReference type="GO" id="GO:0016036">
    <property type="term" value="P:cellular response to phosphate starvation"/>
    <property type="evidence" value="ECO:0007669"/>
    <property type="project" value="TreeGrafter"/>
</dbReference>
<dbReference type="Pfam" id="PF00512">
    <property type="entry name" value="HisKA"/>
    <property type="match status" value="1"/>
</dbReference>
<dbReference type="Gene3D" id="1.10.8.500">
    <property type="entry name" value="HAMP domain in histidine kinase"/>
    <property type="match status" value="1"/>
</dbReference>
<evidence type="ECO:0000259" key="17">
    <source>
        <dbReference type="PROSITE" id="PS50885"/>
    </source>
</evidence>
<dbReference type="FunFam" id="1.10.287.130:FF:000001">
    <property type="entry name" value="Two-component sensor histidine kinase"/>
    <property type="match status" value="1"/>
</dbReference>
<dbReference type="InterPro" id="IPR005467">
    <property type="entry name" value="His_kinase_dom"/>
</dbReference>